<dbReference type="Pfam" id="PF07727">
    <property type="entry name" value="RVT_2"/>
    <property type="match status" value="1"/>
</dbReference>
<dbReference type="PANTHER" id="PTHR11439">
    <property type="entry name" value="GAG-POL-RELATED RETROTRANSPOSON"/>
    <property type="match status" value="1"/>
</dbReference>
<dbReference type="InterPro" id="IPR025724">
    <property type="entry name" value="GAG-pre-integrase_dom"/>
</dbReference>
<accession>A0A699IHN3</accession>
<dbReference type="CDD" id="cd09272">
    <property type="entry name" value="RNase_HI_RT_Ty1"/>
    <property type="match status" value="1"/>
</dbReference>
<dbReference type="AlphaFoldDB" id="A0A699IHN3"/>
<evidence type="ECO:0000313" key="3">
    <source>
        <dbReference type="EMBL" id="GEZ37532.1"/>
    </source>
</evidence>
<dbReference type="InterPro" id="IPR013103">
    <property type="entry name" value="RVT_2"/>
</dbReference>
<evidence type="ECO:0000259" key="1">
    <source>
        <dbReference type="Pfam" id="PF07727"/>
    </source>
</evidence>
<dbReference type="EMBL" id="BKCJ010271414">
    <property type="protein sequence ID" value="GEZ37532.1"/>
    <property type="molecule type" value="Genomic_DNA"/>
</dbReference>
<proteinExistence type="predicted"/>
<evidence type="ECO:0000259" key="2">
    <source>
        <dbReference type="Pfam" id="PF13976"/>
    </source>
</evidence>
<dbReference type="Pfam" id="PF13976">
    <property type="entry name" value="gag_pre-integrs"/>
    <property type="match status" value="1"/>
</dbReference>
<feature type="domain" description="Reverse transcriptase Ty1/copia-type" evidence="1">
    <location>
        <begin position="267"/>
        <end position="317"/>
    </location>
</feature>
<sequence>MKDKVVPNNSQVKDKKTKVEDHPRISIISNKIKSVAACNVNAVCATCGKCLVDSNHFFYVTKILNDVNARTKKPNAVPISIRKPKGHAHKSVATPPKKIVASKSTTQNPRVTIGCCMRKLIVQLILFIVDSGCTKVYYVKGLRHNLFLDGQFCDADLKVTLRKSTCFVRDLQGNDLLAGNRGSDLYTISLQETSTLTPICLMDKSSPTQAWLWHRRLSYLNFNYINLLSKKDVMIGLPKLKYVKDQLCSSYGRENDISEWSTEGGGYVAQPKRFADPDHPDKVYRLRKALYGLKQASRAWYDDFSNFLISKGFTNEAEYVALSASCAQVMWMRTWHKDYGFNYNKIPLYCDSQSAIAISCNPVQHSCTKHIHTRYHFIKEQVKNGIIELYFFITEYQLPDMFTKALPEDRF</sequence>
<dbReference type="PANTHER" id="PTHR11439:SF495">
    <property type="entry name" value="REVERSE TRANSCRIPTASE, RNA-DEPENDENT DNA POLYMERASE-RELATED"/>
    <property type="match status" value="1"/>
</dbReference>
<feature type="domain" description="GAG-pre-integrase" evidence="2">
    <location>
        <begin position="185"/>
        <end position="250"/>
    </location>
</feature>
<protein>
    <submittedName>
        <fullName evidence="3">Integrase, catalytic region, zinc finger, CCHC-type, peptidase aspartic, catalytic</fullName>
    </submittedName>
</protein>
<name>A0A699IHN3_TANCI</name>
<organism evidence="3">
    <name type="scientific">Tanacetum cinerariifolium</name>
    <name type="common">Dalmatian daisy</name>
    <name type="synonym">Chrysanthemum cinerariifolium</name>
    <dbReference type="NCBI Taxonomy" id="118510"/>
    <lineage>
        <taxon>Eukaryota</taxon>
        <taxon>Viridiplantae</taxon>
        <taxon>Streptophyta</taxon>
        <taxon>Embryophyta</taxon>
        <taxon>Tracheophyta</taxon>
        <taxon>Spermatophyta</taxon>
        <taxon>Magnoliopsida</taxon>
        <taxon>eudicotyledons</taxon>
        <taxon>Gunneridae</taxon>
        <taxon>Pentapetalae</taxon>
        <taxon>asterids</taxon>
        <taxon>campanulids</taxon>
        <taxon>Asterales</taxon>
        <taxon>Asteraceae</taxon>
        <taxon>Asteroideae</taxon>
        <taxon>Anthemideae</taxon>
        <taxon>Anthemidinae</taxon>
        <taxon>Tanacetum</taxon>
    </lineage>
</organism>
<comment type="caution">
    <text evidence="3">The sequence shown here is derived from an EMBL/GenBank/DDBJ whole genome shotgun (WGS) entry which is preliminary data.</text>
</comment>
<gene>
    <name evidence="3" type="ORF">Tci_509505</name>
</gene>
<reference evidence="3" key="1">
    <citation type="journal article" date="2019" name="Sci. Rep.">
        <title>Draft genome of Tanacetum cinerariifolium, the natural source of mosquito coil.</title>
        <authorList>
            <person name="Yamashiro T."/>
            <person name="Shiraishi A."/>
            <person name="Satake H."/>
            <person name="Nakayama K."/>
        </authorList>
    </citation>
    <scope>NUCLEOTIDE SEQUENCE</scope>
</reference>